<dbReference type="InterPro" id="IPR001647">
    <property type="entry name" value="HTH_TetR"/>
</dbReference>
<dbReference type="Proteomes" id="UP001610631">
    <property type="component" value="Unassembled WGS sequence"/>
</dbReference>
<accession>A0ABW7PJI2</accession>
<dbReference type="InterPro" id="IPR009057">
    <property type="entry name" value="Homeodomain-like_sf"/>
</dbReference>
<reference evidence="4 5" key="1">
    <citation type="submission" date="2024-03" db="EMBL/GenBank/DDBJ databases">
        <title>Whole genome sequencing of Streptomyces racemochromogenes, to identify antimicrobial biosynthetic gene clusters.</title>
        <authorList>
            <person name="Suryawanshi P."/>
            <person name="Krishnaraj P.U."/>
            <person name="Arun Y.P."/>
            <person name="Suryawanshi M.P."/>
            <person name="Rakshit O."/>
        </authorList>
    </citation>
    <scope>NUCLEOTIDE SEQUENCE [LARGE SCALE GENOMIC DNA]</scope>
    <source>
        <strain evidence="4 5">AUDT626</strain>
    </source>
</reference>
<sequence length="202" mass="21386">MGHREDLLEGAKKCLVEKGFVRTTARDIVSASGTNLASIGYHYGSKDALLTQAFLALIEEWGEGRQAGLAGAAGSLERLRALWDGVVAEHGTAGPVWAASLEVALSRDQKPELRAMLAASQLEGRRGLVSMMTGTPEEQLTERDERTLGAVYQALLNGLMIQWLFDPATAPSGEEFAEGLRRLAGGIADAERAPGGSAVQPG</sequence>
<dbReference type="PANTHER" id="PTHR30055">
    <property type="entry name" value="HTH-TYPE TRANSCRIPTIONAL REGULATOR RUTR"/>
    <property type="match status" value="1"/>
</dbReference>
<protein>
    <submittedName>
        <fullName evidence="4">TetR/AcrR family transcriptional regulator</fullName>
    </submittedName>
</protein>
<keyword evidence="1 2" id="KW-0238">DNA-binding</keyword>
<dbReference type="Gene3D" id="1.10.357.10">
    <property type="entry name" value="Tetracycline Repressor, domain 2"/>
    <property type="match status" value="1"/>
</dbReference>
<evidence type="ECO:0000256" key="2">
    <source>
        <dbReference type="PROSITE-ProRule" id="PRU00335"/>
    </source>
</evidence>
<dbReference type="SUPFAM" id="SSF48498">
    <property type="entry name" value="Tetracyclin repressor-like, C-terminal domain"/>
    <property type="match status" value="1"/>
</dbReference>
<evidence type="ECO:0000313" key="5">
    <source>
        <dbReference type="Proteomes" id="UP001610631"/>
    </source>
</evidence>
<evidence type="ECO:0000259" key="3">
    <source>
        <dbReference type="PROSITE" id="PS50977"/>
    </source>
</evidence>
<dbReference type="InterPro" id="IPR036271">
    <property type="entry name" value="Tet_transcr_reg_TetR-rel_C_sf"/>
</dbReference>
<dbReference type="EMBL" id="JBBDHD010000087">
    <property type="protein sequence ID" value="MFH7598566.1"/>
    <property type="molecule type" value="Genomic_DNA"/>
</dbReference>
<dbReference type="SUPFAM" id="SSF46689">
    <property type="entry name" value="Homeodomain-like"/>
    <property type="match status" value="1"/>
</dbReference>
<evidence type="ECO:0000256" key="1">
    <source>
        <dbReference type="ARBA" id="ARBA00023125"/>
    </source>
</evidence>
<dbReference type="PROSITE" id="PS50977">
    <property type="entry name" value="HTH_TETR_2"/>
    <property type="match status" value="1"/>
</dbReference>
<comment type="caution">
    <text evidence="4">The sequence shown here is derived from an EMBL/GenBank/DDBJ whole genome shotgun (WGS) entry which is preliminary data.</text>
</comment>
<dbReference type="PANTHER" id="PTHR30055:SF219">
    <property type="entry name" value="TRANSCRIPTIONAL REGULATORY PROTEIN"/>
    <property type="match status" value="1"/>
</dbReference>
<proteinExistence type="predicted"/>
<dbReference type="RefSeq" id="WP_395512254.1">
    <property type="nucleotide sequence ID" value="NZ_JBBDHD010000087.1"/>
</dbReference>
<evidence type="ECO:0000313" key="4">
    <source>
        <dbReference type="EMBL" id="MFH7598566.1"/>
    </source>
</evidence>
<feature type="domain" description="HTH tetR-type" evidence="3">
    <location>
        <begin position="1"/>
        <end position="61"/>
    </location>
</feature>
<dbReference type="InterPro" id="IPR050109">
    <property type="entry name" value="HTH-type_TetR-like_transc_reg"/>
</dbReference>
<name>A0ABW7PJI2_9ACTN</name>
<dbReference type="PRINTS" id="PR00455">
    <property type="entry name" value="HTHTETR"/>
</dbReference>
<organism evidence="4 5">
    <name type="scientific">Streptomyces racemochromogenes</name>
    <dbReference type="NCBI Taxonomy" id="67353"/>
    <lineage>
        <taxon>Bacteria</taxon>
        <taxon>Bacillati</taxon>
        <taxon>Actinomycetota</taxon>
        <taxon>Actinomycetes</taxon>
        <taxon>Kitasatosporales</taxon>
        <taxon>Streptomycetaceae</taxon>
        <taxon>Streptomyces</taxon>
    </lineage>
</organism>
<keyword evidence="5" id="KW-1185">Reference proteome</keyword>
<gene>
    <name evidence="4" type="ORF">WDV06_26255</name>
</gene>
<feature type="DNA-binding region" description="H-T-H motif" evidence="2">
    <location>
        <begin position="24"/>
        <end position="43"/>
    </location>
</feature>
<dbReference type="Pfam" id="PF00440">
    <property type="entry name" value="TetR_N"/>
    <property type="match status" value="1"/>
</dbReference>